<dbReference type="GO" id="GO:0009401">
    <property type="term" value="P:phosphoenolpyruvate-dependent sugar phosphotransferase system"/>
    <property type="evidence" value="ECO:0007669"/>
    <property type="project" value="InterPro"/>
</dbReference>
<evidence type="ECO:0000256" key="2">
    <source>
        <dbReference type="ARBA" id="ARBA00022448"/>
    </source>
</evidence>
<dbReference type="PANTHER" id="PTHR33989:SF4">
    <property type="entry name" value="PTS SYSTEM N,N'-DIACETYLCHITOBIOSE-SPECIFIC EIIC COMPONENT"/>
    <property type="match status" value="1"/>
</dbReference>
<dbReference type="GO" id="GO:1902815">
    <property type="term" value="P:N,N'-diacetylchitobiose import"/>
    <property type="evidence" value="ECO:0007669"/>
    <property type="project" value="TreeGrafter"/>
</dbReference>
<evidence type="ECO:0000256" key="8">
    <source>
        <dbReference type="PIRNR" id="PIRNR006351"/>
    </source>
</evidence>
<evidence type="ECO:0000256" key="5">
    <source>
        <dbReference type="ARBA" id="ARBA00022692"/>
    </source>
</evidence>
<dbReference type="GO" id="GO:0008982">
    <property type="term" value="F:protein-N(PI)-phosphohistidine-sugar phosphotransferase activity"/>
    <property type="evidence" value="ECO:0007669"/>
    <property type="project" value="UniProtKB-UniRule"/>
</dbReference>
<evidence type="ECO:0000259" key="10">
    <source>
        <dbReference type="PROSITE" id="PS51105"/>
    </source>
</evidence>
<feature type="transmembrane region" description="Helical" evidence="9">
    <location>
        <begin position="189"/>
        <end position="209"/>
    </location>
</feature>
<dbReference type="PIRSF" id="PIRSF006351">
    <property type="entry name" value="PTS_EIIC-Cellobiose"/>
    <property type="match status" value="1"/>
</dbReference>
<evidence type="ECO:0000256" key="7">
    <source>
        <dbReference type="ARBA" id="ARBA00023136"/>
    </source>
</evidence>
<dbReference type="InterPro" id="IPR003352">
    <property type="entry name" value="PTS_EIIC"/>
</dbReference>
<dbReference type="GO" id="GO:0005886">
    <property type="term" value="C:plasma membrane"/>
    <property type="evidence" value="ECO:0007669"/>
    <property type="project" value="UniProtKB-SubCell"/>
</dbReference>
<feature type="transmembrane region" description="Helical" evidence="9">
    <location>
        <begin position="399"/>
        <end position="417"/>
    </location>
</feature>
<feature type="transmembrane region" description="Helical" evidence="9">
    <location>
        <begin position="146"/>
        <end position="168"/>
    </location>
</feature>
<comment type="subcellular location">
    <subcellularLocation>
        <location evidence="1">Cell membrane</location>
        <topology evidence="1">Multi-pass membrane protein</topology>
    </subcellularLocation>
</comment>
<organism evidence="11 12">
    <name type="scientific">Clostridium innocuum</name>
    <dbReference type="NCBI Taxonomy" id="1522"/>
    <lineage>
        <taxon>Bacteria</taxon>
        <taxon>Bacillati</taxon>
        <taxon>Bacillota</taxon>
        <taxon>Clostridia</taxon>
        <taxon>Eubacteriales</taxon>
        <taxon>Clostridiaceae</taxon>
        <taxon>Clostridium</taxon>
    </lineage>
</organism>
<proteinExistence type="predicted"/>
<evidence type="ECO:0000256" key="1">
    <source>
        <dbReference type="ARBA" id="ARBA00004651"/>
    </source>
</evidence>
<evidence type="ECO:0000256" key="9">
    <source>
        <dbReference type="SAM" id="Phobius"/>
    </source>
</evidence>
<feature type="transmembrane region" description="Helical" evidence="9">
    <location>
        <begin position="281"/>
        <end position="305"/>
    </location>
</feature>
<gene>
    <name evidence="11" type="ORF">DXA38_10575</name>
</gene>
<dbReference type="Proteomes" id="UP000260025">
    <property type="component" value="Unassembled WGS sequence"/>
</dbReference>
<keyword evidence="6 9" id="KW-1133">Transmembrane helix</keyword>
<sequence>MRCWMVKQSAKNYGRKWRRKIMQKIFSIIERKLVPFSKKIEKNPWIQGVQGTFMLVMPLLLTGSVGALFGMMHIYLPAVPDLSILNTYTMGLFGLFAAAVMVYKVMEKKEYHSKKLMAGVLALVVYIVLVNPVMGEDGAVFDYARFGASGLINAILIMVWIVNIYSIVIKTGITENKTSLPDFLYDWGINLLVGFIAIVPAILITNVAGIDLFELMSQLFAPLYMLGSGPFGGIVLSFCYVLLYSFGISPWCIAPIMYSIWYNAYDMNLMAVAAGQTPPAMYTLEMFCFNAIGGTGCTLALPILASTIAKSKKLKAIGRVTLIPSLFNINEPVIYGFPVAMNVILMIPMFLAQFLVDCTYFLLIGLNIFTNPVSQNAVLSRTLPAGIGAFTLNGNFMDVVLWLILFAITIAVWYPFFRMYDHRCLQEENQ</sequence>
<keyword evidence="5 9" id="KW-0812">Transmembrane</keyword>
<evidence type="ECO:0000256" key="3">
    <source>
        <dbReference type="ARBA" id="ARBA00022475"/>
    </source>
</evidence>
<keyword evidence="7 8" id="KW-0472">Membrane</keyword>
<name>A0A3E2VVL7_CLOIN</name>
<accession>A0A3E2VVL7</accession>
<feature type="transmembrane region" description="Helical" evidence="9">
    <location>
        <begin position="115"/>
        <end position="134"/>
    </location>
</feature>
<comment type="caution">
    <text evidence="11">The sequence shown here is derived from an EMBL/GenBank/DDBJ whole genome shotgun (WGS) entry which is preliminary data.</text>
</comment>
<dbReference type="InterPro" id="IPR051088">
    <property type="entry name" value="PTS_Sugar-EIIC/EIIB"/>
</dbReference>
<dbReference type="InterPro" id="IPR004501">
    <property type="entry name" value="PTS_EIIC_3"/>
</dbReference>
<feature type="domain" description="PTS EIIC type-3" evidence="10">
    <location>
        <begin position="29"/>
        <end position="416"/>
    </location>
</feature>
<dbReference type="PROSITE" id="PS51105">
    <property type="entry name" value="PTS_EIIC_TYPE_3"/>
    <property type="match status" value="1"/>
</dbReference>
<protein>
    <recommendedName>
        <fullName evidence="8">Permease IIC component</fullName>
    </recommendedName>
</protein>
<evidence type="ECO:0000256" key="6">
    <source>
        <dbReference type="ARBA" id="ARBA00022989"/>
    </source>
</evidence>
<keyword evidence="4 8" id="KW-0762">Sugar transport</keyword>
<dbReference type="EMBL" id="QVEV01000014">
    <property type="protein sequence ID" value="RGC15302.1"/>
    <property type="molecule type" value="Genomic_DNA"/>
</dbReference>
<comment type="function">
    <text evidence="8">The phosphoenolpyruvate-dependent sugar phosphotransferase system (PTS), a major carbohydrate active -transport system, catalyzes the phosphorylation of incoming sugar substrates concomitant with their translocation across the cell membrane.</text>
</comment>
<keyword evidence="2 8" id="KW-0813">Transport</keyword>
<feature type="transmembrane region" description="Helical" evidence="9">
    <location>
        <begin position="215"/>
        <end position="236"/>
    </location>
</feature>
<evidence type="ECO:0000313" key="12">
    <source>
        <dbReference type="Proteomes" id="UP000260025"/>
    </source>
</evidence>
<reference evidence="11 12" key="1">
    <citation type="submission" date="2018-08" db="EMBL/GenBank/DDBJ databases">
        <title>A genome reference for cultivated species of the human gut microbiota.</title>
        <authorList>
            <person name="Zou Y."/>
            <person name="Xue W."/>
            <person name="Luo G."/>
        </authorList>
    </citation>
    <scope>NUCLEOTIDE SEQUENCE [LARGE SCALE GENOMIC DNA]</scope>
    <source>
        <strain evidence="11 12">OF01-2LB</strain>
    </source>
</reference>
<dbReference type="AlphaFoldDB" id="A0A3E2VVL7"/>
<feature type="transmembrane region" description="Helical" evidence="9">
    <location>
        <begin position="52"/>
        <end position="76"/>
    </location>
</feature>
<dbReference type="OrthoDB" id="1641940at2"/>
<dbReference type="PANTHER" id="PTHR33989">
    <property type="match status" value="1"/>
</dbReference>
<evidence type="ECO:0000256" key="4">
    <source>
        <dbReference type="ARBA" id="ARBA00022597"/>
    </source>
</evidence>
<evidence type="ECO:0000313" key="11">
    <source>
        <dbReference type="EMBL" id="RGC15302.1"/>
    </source>
</evidence>
<keyword evidence="3 8" id="KW-1003">Cell membrane</keyword>
<feature type="transmembrane region" description="Helical" evidence="9">
    <location>
        <begin position="241"/>
        <end position="261"/>
    </location>
</feature>
<dbReference type="Pfam" id="PF02378">
    <property type="entry name" value="PTS_EIIC"/>
    <property type="match status" value="1"/>
</dbReference>
<feature type="transmembrane region" description="Helical" evidence="9">
    <location>
        <begin position="82"/>
        <end position="103"/>
    </location>
</feature>
<dbReference type="InterPro" id="IPR004796">
    <property type="entry name" value="PTS_IIC_cello"/>
</dbReference>
<feature type="transmembrane region" description="Helical" evidence="9">
    <location>
        <begin position="333"/>
        <end position="356"/>
    </location>
</feature>